<sequence>MNDLLAGGGFWGEPMGDFVSEPEASPATAIVAESGGGFASDAELLSGLEAILMISEAPVTLTSLATVLAVPEARIHEALAALAAEYRGETGSRSRGFELRESAGGWRIYAAPRFQELVAGFVNLGSSGKLSQAALETLAVVAYKQPCTRGQVAAIRGVNVDSVMRNLTARGLIAECGQTNLGAILYETTAAFLEQTGLDSLEDLPPLAPYVPANPDLSGVLAAEATEAAEAILDAQTQRGVKEFSEAQLGATHE</sequence>
<dbReference type="InterPro" id="IPR036390">
    <property type="entry name" value="WH_DNA-bd_sf"/>
</dbReference>
<dbReference type="GO" id="GO:0051304">
    <property type="term" value="P:chromosome separation"/>
    <property type="evidence" value="ECO:0007669"/>
    <property type="project" value="InterPro"/>
</dbReference>
<dbReference type="OrthoDB" id="9806226at2"/>
<keyword evidence="4" id="KW-0131">Cell cycle</keyword>
<evidence type="ECO:0000313" key="5">
    <source>
        <dbReference type="EMBL" id="NMW92369.1"/>
    </source>
</evidence>
<name>A0A2X1U4P8_9ACTO</name>
<dbReference type="Pfam" id="PF04079">
    <property type="entry name" value="SMC_ScpB"/>
    <property type="match status" value="1"/>
</dbReference>
<dbReference type="GO" id="GO:0051301">
    <property type="term" value="P:cell division"/>
    <property type="evidence" value="ECO:0007669"/>
    <property type="project" value="UniProtKB-KW"/>
</dbReference>
<keyword evidence="3" id="KW-0159">Chromosome partition</keyword>
<dbReference type="Gene3D" id="1.10.10.10">
    <property type="entry name" value="Winged helix-like DNA-binding domain superfamily/Winged helix DNA-binding domain"/>
    <property type="match status" value="2"/>
</dbReference>
<gene>
    <name evidence="5" type="primary">scpB</name>
    <name evidence="5" type="ORF">HHJ74_01395</name>
</gene>
<dbReference type="PANTHER" id="PTHR34298:SF2">
    <property type="entry name" value="SEGREGATION AND CONDENSATION PROTEIN B"/>
    <property type="match status" value="1"/>
</dbReference>
<comment type="caution">
    <text evidence="5">The sequence shown here is derived from an EMBL/GenBank/DDBJ whole genome shotgun (WGS) entry which is preliminary data.</text>
</comment>
<dbReference type="PANTHER" id="PTHR34298">
    <property type="entry name" value="SEGREGATION AND CONDENSATION PROTEIN B"/>
    <property type="match status" value="1"/>
</dbReference>
<dbReference type="EMBL" id="JABCUV010000001">
    <property type="protein sequence ID" value="NMW92369.1"/>
    <property type="molecule type" value="Genomic_DNA"/>
</dbReference>
<evidence type="ECO:0000313" key="6">
    <source>
        <dbReference type="Proteomes" id="UP000582487"/>
    </source>
</evidence>
<organism evidence="5 6">
    <name type="scientific">Mobiluncus mulieris</name>
    <dbReference type="NCBI Taxonomy" id="2052"/>
    <lineage>
        <taxon>Bacteria</taxon>
        <taxon>Bacillati</taxon>
        <taxon>Actinomycetota</taxon>
        <taxon>Actinomycetes</taxon>
        <taxon>Actinomycetales</taxon>
        <taxon>Actinomycetaceae</taxon>
        <taxon>Mobiluncus</taxon>
    </lineage>
</organism>
<dbReference type="RefSeq" id="WP_004016716.1">
    <property type="nucleotide sequence ID" value="NZ_CAMPNB010000008.1"/>
</dbReference>
<proteinExistence type="predicted"/>
<keyword evidence="1" id="KW-0963">Cytoplasm</keyword>
<dbReference type="NCBIfam" id="TIGR00281">
    <property type="entry name" value="SMC-Scp complex subunit ScpB"/>
    <property type="match status" value="1"/>
</dbReference>
<accession>A0A2X1U4P8</accession>
<keyword evidence="2" id="KW-0132">Cell division</keyword>
<evidence type="ECO:0000256" key="2">
    <source>
        <dbReference type="ARBA" id="ARBA00022618"/>
    </source>
</evidence>
<dbReference type="InterPro" id="IPR036388">
    <property type="entry name" value="WH-like_DNA-bd_sf"/>
</dbReference>
<dbReference type="SUPFAM" id="SSF46785">
    <property type="entry name" value="Winged helix' DNA-binding domain"/>
    <property type="match status" value="2"/>
</dbReference>
<dbReference type="AlphaFoldDB" id="A0A2X1U4P8"/>
<dbReference type="Proteomes" id="UP000582487">
    <property type="component" value="Unassembled WGS sequence"/>
</dbReference>
<dbReference type="InterPro" id="IPR005234">
    <property type="entry name" value="ScpB_csome_segregation"/>
</dbReference>
<evidence type="ECO:0000256" key="3">
    <source>
        <dbReference type="ARBA" id="ARBA00022829"/>
    </source>
</evidence>
<evidence type="ECO:0000256" key="1">
    <source>
        <dbReference type="ARBA" id="ARBA00022490"/>
    </source>
</evidence>
<reference evidence="5 6" key="1">
    <citation type="submission" date="2020-04" db="EMBL/GenBank/DDBJ databases">
        <title>Antimicrobial susceptibility and clonality of vaginal-derived multi-drug resistant Mobiluncus isolates in China.</title>
        <authorList>
            <person name="Zhang X."/>
        </authorList>
    </citation>
    <scope>NUCLEOTIDE SEQUENCE [LARGE SCALE GENOMIC DNA]</scope>
    <source>
        <strain evidence="5 6">7</strain>
    </source>
</reference>
<protein>
    <submittedName>
        <fullName evidence="5">SMC-Scp complex subunit ScpB</fullName>
    </submittedName>
</protein>
<evidence type="ECO:0000256" key="4">
    <source>
        <dbReference type="ARBA" id="ARBA00023306"/>
    </source>
</evidence>